<dbReference type="EMBL" id="CAJNIZ010009683">
    <property type="protein sequence ID" value="CAE7286311.1"/>
    <property type="molecule type" value="Genomic_DNA"/>
</dbReference>
<dbReference type="PANTHER" id="PTHR47936:SF1">
    <property type="entry name" value="PENTATRICOPEPTIDE REPEAT-CONTAINING PROTEIN GUN1, CHLOROPLASTIC"/>
    <property type="match status" value="1"/>
</dbReference>
<dbReference type="Proteomes" id="UP000649617">
    <property type="component" value="Unassembled WGS sequence"/>
</dbReference>
<keyword evidence="3" id="KW-1185">Reference proteome</keyword>
<name>A0A812N3V1_SYMPI</name>
<gene>
    <name evidence="2" type="ORF">SPIL2461_LOCUS6430</name>
</gene>
<dbReference type="Gene3D" id="1.25.40.10">
    <property type="entry name" value="Tetratricopeptide repeat domain"/>
    <property type="match status" value="1"/>
</dbReference>
<evidence type="ECO:0000313" key="2">
    <source>
        <dbReference type="EMBL" id="CAE7286311.1"/>
    </source>
</evidence>
<evidence type="ECO:0000313" key="3">
    <source>
        <dbReference type="Proteomes" id="UP000649617"/>
    </source>
</evidence>
<organism evidence="2 3">
    <name type="scientific">Symbiodinium pilosum</name>
    <name type="common">Dinoflagellate</name>
    <dbReference type="NCBI Taxonomy" id="2952"/>
    <lineage>
        <taxon>Eukaryota</taxon>
        <taxon>Sar</taxon>
        <taxon>Alveolata</taxon>
        <taxon>Dinophyceae</taxon>
        <taxon>Suessiales</taxon>
        <taxon>Symbiodiniaceae</taxon>
        <taxon>Symbiodinium</taxon>
    </lineage>
</organism>
<proteinExistence type="predicted"/>
<comment type="caution">
    <text evidence="2">The sequence shown here is derived from an EMBL/GenBank/DDBJ whole genome shotgun (WGS) entry which is preliminary data.</text>
</comment>
<protein>
    <recommendedName>
        <fullName evidence="4">Pentatricopeptide repeat-containing protein, chloroplastic</fullName>
    </recommendedName>
</protein>
<dbReference type="Pfam" id="PF01535">
    <property type="entry name" value="PPR"/>
    <property type="match status" value="1"/>
</dbReference>
<reference evidence="2" key="1">
    <citation type="submission" date="2021-02" db="EMBL/GenBank/DDBJ databases">
        <authorList>
            <person name="Dougan E. K."/>
            <person name="Rhodes N."/>
            <person name="Thang M."/>
            <person name="Chan C."/>
        </authorList>
    </citation>
    <scope>NUCLEOTIDE SEQUENCE</scope>
</reference>
<dbReference type="InterPro" id="IPR002885">
    <property type="entry name" value="PPR_rpt"/>
</dbReference>
<dbReference type="InterPro" id="IPR011990">
    <property type="entry name" value="TPR-like_helical_dom_sf"/>
</dbReference>
<keyword evidence="1" id="KW-0677">Repeat</keyword>
<accession>A0A812N3V1</accession>
<evidence type="ECO:0008006" key="4">
    <source>
        <dbReference type="Google" id="ProtNLM"/>
    </source>
</evidence>
<dbReference type="PANTHER" id="PTHR47936">
    <property type="entry name" value="PPR_LONG DOMAIN-CONTAINING PROTEIN"/>
    <property type="match status" value="1"/>
</dbReference>
<sequence>MPAARVIADEISFNAGISACEKGGEWQMALCLLSQMPAARVIADEISFSAGISACEKGGEWQMALFWLSQMPAARVIANEISFSAGITACGGARQWRSALALFSGIVSNGQTPSQESYAQVLDAVFTERLSFGLFREAREDQAWPNAGSSLSFQWLSCASCAVVAG</sequence>
<dbReference type="OrthoDB" id="438094at2759"/>
<evidence type="ECO:0000256" key="1">
    <source>
        <dbReference type="ARBA" id="ARBA00022737"/>
    </source>
</evidence>
<dbReference type="AlphaFoldDB" id="A0A812N3V1"/>